<comment type="caution">
    <text evidence="1">The sequence shown here is derived from an EMBL/GenBank/DDBJ whole genome shotgun (WGS) entry which is preliminary data.</text>
</comment>
<dbReference type="RefSeq" id="WP_133230206.1">
    <property type="nucleotide sequence ID" value="NZ_SOZE01000001.1"/>
</dbReference>
<organism evidence="1 2">
    <name type="scientific">Mucilaginibacter psychrotolerans</name>
    <dbReference type="NCBI Taxonomy" id="1524096"/>
    <lineage>
        <taxon>Bacteria</taxon>
        <taxon>Pseudomonadati</taxon>
        <taxon>Bacteroidota</taxon>
        <taxon>Sphingobacteriia</taxon>
        <taxon>Sphingobacteriales</taxon>
        <taxon>Sphingobacteriaceae</taxon>
        <taxon>Mucilaginibacter</taxon>
    </lineage>
</organism>
<protein>
    <submittedName>
        <fullName evidence="1">Uncharacterized protein</fullName>
    </submittedName>
</protein>
<evidence type="ECO:0000313" key="1">
    <source>
        <dbReference type="EMBL" id="TFF40642.1"/>
    </source>
</evidence>
<dbReference type="Proteomes" id="UP000297540">
    <property type="component" value="Unassembled WGS sequence"/>
</dbReference>
<dbReference type="OrthoDB" id="788174at2"/>
<name>A0A4Y8SP19_9SPHI</name>
<dbReference type="EMBL" id="SOZE01000001">
    <property type="protein sequence ID" value="TFF40642.1"/>
    <property type="molecule type" value="Genomic_DNA"/>
</dbReference>
<gene>
    <name evidence="1" type="ORF">E2R66_00205</name>
</gene>
<evidence type="ECO:0000313" key="2">
    <source>
        <dbReference type="Proteomes" id="UP000297540"/>
    </source>
</evidence>
<keyword evidence="2" id="KW-1185">Reference proteome</keyword>
<proteinExistence type="predicted"/>
<reference evidence="1 2" key="1">
    <citation type="journal article" date="2017" name="Int. J. Syst. Evol. Microbiol.">
        <title>Mucilaginibacterpsychrotolerans sp. nov., isolated from peatlands.</title>
        <authorList>
            <person name="Deng Y."/>
            <person name="Shen L."/>
            <person name="Xu B."/>
            <person name="Liu Y."/>
            <person name="Gu Z."/>
            <person name="Liu H."/>
            <person name="Zhou Y."/>
        </authorList>
    </citation>
    <scope>NUCLEOTIDE SEQUENCE [LARGE SCALE GENOMIC DNA]</scope>
    <source>
        <strain evidence="1 2">NH7-4</strain>
    </source>
</reference>
<sequence>MTYTREELLKAHSLPKGRFQEITQTLINKLVAKEVLTLAESKFICLGLRGLHAYDPNAPKLTAEGFDQCSDFLFWQKYLLYWQDHDGWGVIREANTIIPPSQKRIDSDFLHTHFEQWLNIIEGQKFASEILQTISSETNRLIKELVKYSRDSGEGSNRHKYIKKALVLHSKYLYLQIKEYYEEGNALEERLNLCGNLVVIDSFVYIHTLFGHFAESVKFNRPGKTYHRNTAVDFRNIPKEVFFILETYSKSIDCQYFNKQFIFLNLKGIDYAIWFRSLNKSLKGGGVQNYLRVQTYYPVELLDDRSKINTLILTKVNDELGFYTAPSSQTSV</sequence>
<dbReference type="AlphaFoldDB" id="A0A4Y8SP19"/>
<accession>A0A4Y8SP19</accession>